<protein>
    <submittedName>
        <fullName evidence="2">Uncharacterized protein</fullName>
    </submittedName>
</protein>
<proteinExistence type="predicted"/>
<feature type="region of interest" description="Disordered" evidence="1">
    <location>
        <begin position="1"/>
        <end position="31"/>
    </location>
</feature>
<evidence type="ECO:0000313" key="2">
    <source>
        <dbReference type="EMBL" id="KUH38330.1"/>
    </source>
</evidence>
<reference evidence="2 3" key="1">
    <citation type="submission" date="2015-11" db="EMBL/GenBank/DDBJ databases">
        <title>Genome-wide analysis reveals the secondary metabolome in Streptomyces kanasensis ZX01.</title>
        <authorList>
            <person name="Zhang G."/>
            <person name="Han L."/>
            <person name="Feng J."/>
            <person name="Zhang X."/>
        </authorList>
    </citation>
    <scope>NUCLEOTIDE SEQUENCE [LARGE SCALE GENOMIC DNA]</scope>
    <source>
        <strain evidence="2 3">ZX01</strain>
    </source>
</reference>
<dbReference type="Proteomes" id="UP000054011">
    <property type="component" value="Unassembled WGS sequence"/>
</dbReference>
<evidence type="ECO:0000313" key="3">
    <source>
        <dbReference type="Proteomes" id="UP000054011"/>
    </source>
</evidence>
<accession>A0A117IW70</accession>
<keyword evidence="3" id="KW-1185">Reference proteome</keyword>
<dbReference type="EMBL" id="LNSV01000028">
    <property type="protein sequence ID" value="KUH38330.1"/>
    <property type="molecule type" value="Genomic_DNA"/>
</dbReference>
<name>A0A117IW70_9ACTN</name>
<dbReference type="AlphaFoldDB" id="A0A117IW70"/>
<gene>
    <name evidence="2" type="ORF">ATE80_13535</name>
</gene>
<sequence>MAHFREGGLGGGAGAEHRGGAGAADPFQRGHLAGEAAPELLLGRELRVDDLDGDGTAAR</sequence>
<evidence type="ECO:0000256" key="1">
    <source>
        <dbReference type="SAM" id="MobiDB-lite"/>
    </source>
</evidence>
<comment type="caution">
    <text evidence="2">The sequence shown here is derived from an EMBL/GenBank/DDBJ whole genome shotgun (WGS) entry which is preliminary data.</text>
</comment>
<organism evidence="2 3">
    <name type="scientific">Streptomyces kanasensis</name>
    <dbReference type="NCBI Taxonomy" id="936756"/>
    <lineage>
        <taxon>Bacteria</taxon>
        <taxon>Bacillati</taxon>
        <taxon>Actinomycetota</taxon>
        <taxon>Actinomycetes</taxon>
        <taxon>Kitasatosporales</taxon>
        <taxon>Streptomycetaceae</taxon>
        <taxon>Streptomyces</taxon>
    </lineage>
</organism>